<sequence length="273" mass="30572">MIDFCNRYHYNEGNKRSEKVGETMLTEERHRIILDLLKEKDAIKIQDIVDATNASESTIRRDLTQLEQEKFLKRVHGGASKLQGKLKELSVSEKSSKSLHEKQIIGQYAASLVEDGDCIYLDAGTTTLSLIDHLPEKDIVVVTNGLTHVEALLQKGIKTYMIGGYVKPVTRAMVGSGALDSIRQYRFDKAFMGANGVHAQYGFTTPDPEEAQVKRMAIELSREAMFLADDSKFGEIAFSKIVDLDKAMIITNTIEEEHDTAMKNQTTIKVVKT</sequence>
<dbReference type="Proteomes" id="UP001064027">
    <property type="component" value="Chromosome"/>
</dbReference>
<evidence type="ECO:0000313" key="2">
    <source>
        <dbReference type="Proteomes" id="UP001064027"/>
    </source>
</evidence>
<keyword evidence="2" id="KW-1185">Reference proteome</keyword>
<organism evidence="1 2">
    <name type="scientific">Rossellomorea vietnamensis</name>
    <dbReference type="NCBI Taxonomy" id="218284"/>
    <lineage>
        <taxon>Bacteria</taxon>
        <taxon>Bacillati</taxon>
        <taxon>Bacillota</taxon>
        <taxon>Bacilli</taxon>
        <taxon>Bacillales</taxon>
        <taxon>Bacillaceae</taxon>
        <taxon>Rossellomorea</taxon>
    </lineage>
</organism>
<evidence type="ECO:0000313" key="1">
    <source>
        <dbReference type="EMBL" id="UXH43735.1"/>
    </source>
</evidence>
<proteinExistence type="predicted"/>
<gene>
    <name evidence="1" type="ORF">N5C46_19040</name>
</gene>
<protein>
    <submittedName>
        <fullName evidence="1">DeoR/GlpR family DNA-binding transcription regulator</fullName>
    </submittedName>
</protein>
<keyword evidence="1" id="KW-0238">DNA-binding</keyword>
<accession>A0ACD4C5A1</accession>
<name>A0ACD4C5A1_9BACI</name>
<reference evidence="1" key="1">
    <citation type="submission" date="2022-09" db="EMBL/GenBank/DDBJ databases">
        <title>Complete genome sequence of Rossellomorea vietnamensis strain RL-WG62, a newly isolated PGPR with the potential for plant salinity stress alleviation.</title>
        <authorList>
            <person name="Ren L."/>
            <person name="Wang G."/>
            <person name="Hu H."/>
        </authorList>
    </citation>
    <scope>NUCLEOTIDE SEQUENCE</scope>
    <source>
        <strain evidence="1">RL-WG62</strain>
    </source>
</reference>
<dbReference type="EMBL" id="CP104558">
    <property type="protein sequence ID" value="UXH43735.1"/>
    <property type="molecule type" value="Genomic_DNA"/>
</dbReference>